<keyword evidence="2" id="KW-0472">Membrane</keyword>
<gene>
    <name evidence="3" type="ORF">E8M01_29710</name>
</gene>
<evidence type="ECO:0000256" key="1">
    <source>
        <dbReference type="SAM" id="MobiDB-lite"/>
    </source>
</evidence>
<keyword evidence="2" id="KW-1133">Transmembrane helix</keyword>
<feature type="compositionally biased region" description="Low complexity" evidence="1">
    <location>
        <begin position="123"/>
        <end position="135"/>
    </location>
</feature>
<dbReference type="Proteomes" id="UP000298781">
    <property type="component" value="Chromosome"/>
</dbReference>
<dbReference type="EMBL" id="CP039690">
    <property type="protein sequence ID" value="QCI68038.1"/>
    <property type="molecule type" value="Genomic_DNA"/>
</dbReference>
<protein>
    <submittedName>
        <fullName evidence="3">Uncharacterized protein</fullName>
    </submittedName>
</protein>
<keyword evidence="4" id="KW-1185">Reference proteome</keyword>
<evidence type="ECO:0000313" key="3">
    <source>
        <dbReference type="EMBL" id="QCI68038.1"/>
    </source>
</evidence>
<accession>A0A4D7BDH6</accession>
<reference evidence="3 4" key="1">
    <citation type="submission" date="2019-04" db="EMBL/GenBank/DDBJ databases">
        <title>Phreatobacter aquaticus sp. nov.</title>
        <authorList>
            <person name="Choi A."/>
        </authorList>
    </citation>
    <scope>NUCLEOTIDE SEQUENCE [LARGE SCALE GENOMIC DNA]</scope>
    <source>
        <strain evidence="3 4">KCTC 52518</strain>
    </source>
</reference>
<evidence type="ECO:0000256" key="2">
    <source>
        <dbReference type="SAM" id="Phobius"/>
    </source>
</evidence>
<dbReference type="KEGG" id="pstg:E8M01_29710"/>
<feature type="compositionally biased region" description="Polar residues" evidence="1">
    <location>
        <begin position="136"/>
        <end position="146"/>
    </location>
</feature>
<feature type="compositionally biased region" description="Low complexity" evidence="1">
    <location>
        <begin position="163"/>
        <end position="182"/>
    </location>
</feature>
<sequence>MTSAPSTESELTPRIDSGAAATALADRLYDAEQERVVAKRLQGGRWRGLVMTAGAVCIAAAAAAGFTFSNYHMPTGNDAWAATPVAPQPAAAPSLASSSSVPVRLIQPDSDPNKRQERVSVTAPDSPADPAASRPNATPQNGQDTGSDGVRRISLSSGRVADAAPQPAASQPSAPAAAATATEMTMPLAPVPKPRPARAR</sequence>
<dbReference type="AlphaFoldDB" id="A0A4D7BDH6"/>
<keyword evidence="2" id="KW-0812">Transmembrane</keyword>
<dbReference type="RefSeq" id="WP_136963458.1">
    <property type="nucleotide sequence ID" value="NZ_CP039690.1"/>
</dbReference>
<proteinExistence type="predicted"/>
<feature type="region of interest" description="Disordered" evidence="1">
    <location>
        <begin position="89"/>
        <end position="200"/>
    </location>
</feature>
<organism evidence="3 4">
    <name type="scientific">Phreatobacter stygius</name>
    <dbReference type="NCBI Taxonomy" id="1940610"/>
    <lineage>
        <taxon>Bacteria</taxon>
        <taxon>Pseudomonadati</taxon>
        <taxon>Pseudomonadota</taxon>
        <taxon>Alphaproteobacteria</taxon>
        <taxon>Hyphomicrobiales</taxon>
        <taxon>Phreatobacteraceae</taxon>
        <taxon>Phreatobacter</taxon>
    </lineage>
</organism>
<name>A0A4D7BDH6_9HYPH</name>
<evidence type="ECO:0000313" key="4">
    <source>
        <dbReference type="Proteomes" id="UP000298781"/>
    </source>
</evidence>
<feature type="compositionally biased region" description="Low complexity" evidence="1">
    <location>
        <begin position="89"/>
        <end position="103"/>
    </location>
</feature>
<feature type="transmembrane region" description="Helical" evidence="2">
    <location>
        <begin position="49"/>
        <end position="68"/>
    </location>
</feature>